<keyword evidence="3" id="KW-0862">Zinc</keyword>
<feature type="binding site" evidence="3">
    <location>
        <position position="96"/>
    </location>
    <ligand>
        <name>Zn(2+)</name>
        <dbReference type="ChEBI" id="CHEBI:29105"/>
        <label>1</label>
    </ligand>
</feature>
<feature type="binding site" evidence="3">
    <location>
        <position position="192"/>
    </location>
    <ligand>
        <name>Zn(2+)</name>
        <dbReference type="ChEBI" id="CHEBI:29105"/>
        <label>1</label>
    </ligand>
</feature>
<dbReference type="PIRSF" id="PIRSF001235">
    <property type="entry name" value="Amidase_carbamoylase"/>
    <property type="match status" value="1"/>
</dbReference>
<comment type="cofactor">
    <cofactor evidence="3">
        <name>Zn(2+)</name>
        <dbReference type="ChEBI" id="CHEBI:29105"/>
    </cofactor>
    <text evidence="3">Binds 2 Zn(2+) ions per subunit.</text>
</comment>
<dbReference type="NCBIfam" id="TIGR01879">
    <property type="entry name" value="hydantase"/>
    <property type="match status" value="1"/>
</dbReference>
<protein>
    <submittedName>
        <fullName evidence="4">Zn-dependent hydrolase</fullName>
    </submittedName>
</protein>
<organism evidence="4 5">
    <name type="scientific">Reyranella soli</name>
    <dbReference type="NCBI Taxonomy" id="1230389"/>
    <lineage>
        <taxon>Bacteria</taxon>
        <taxon>Pseudomonadati</taxon>
        <taxon>Pseudomonadota</taxon>
        <taxon>Alphaproteobacteria</taxon>
        <taxon>Hyphomicrobiales</taxon>
        <taxon>Reyranellaceae</taxon>
        <taxon>Reyranella</taxon>
    </lineage>
</organism>
<evidence type="ECO:0000256" key="3">
    <source>
        <dbReference type="PIRSR" id="PIRSR001235-1"/>
    </source>
</evidence>
<dbReference type="Pfam" id="PF01546">
    <property type="entry name" value="Peptidase_M20"/>
    <property type="match status" value="1"/>
</dbReference>
<dbReference type="PANTHER" id="PTHR32494:SF5">
    <property type="entry name" value="ALLANTOATE AMIDOHYDROLASE"/>
    <property type="match status" value="1"/>
</dbReference>
<dbReference type="InterPro" id="IPR010158">
    <property type="entry name" value="Amidase_Cbmase"/>
</dbReference>
<evidence type="ECO:0000256" key="2">
    <source>
        <dbReference type="ARBA" id="ARBA00022801"/>
    </source>
</evidence>
<dbReference type="AlphaFoldDB" id="A0A512NLX7"/>
<dbReference type="RefSeq" id="WP_147155317.1">
    <property type="nucleotide sequence ID" value="NZ_BKAJ01000145.1"/>
</dbReference>
<comment type="similarity">
    <text evidence="1">Belongs to the peptidase M20 family.</text>
</comment>
<dbReference type="InterPro" id="IPR002933">
    <property type="entry name" value="Peptidase_M20"/>
</dbReference>
<dbReference type="Gene3D" id="3.40.630.10">
    <property type="entry name" value="Zn peptidases"/>
    <property type="match status" value="1"/>
</dbReference>
<sequence length="413" mass="44664">MATNVLEINAERLWESLERSAEIGRFRDVGLRRLALSAEDKQMRDLFVDWAKTAGCSIEIDRLGNIFARRAGSDPSLPPVAIGSHLDTQICGGRYDGILGVLCGLEVVRTLNDRGLSTKRGIEVICWTNEEGARFSPPMMGSMAFAKVLPLESVLATTDEDGVTVAKALDDIGYAGPAPLGDRTFDAYLELHIEQAPVLDREKCDIGIVVGGYKTQALRLTIKGDTGHAGGTPMAMRRNALVGAGYVIAAVNDIGLAFAADEGRTTTTRIESFPNLPGTYAEQVKLTIDFRHIDAARFVAMRKEVDAAIAASAKKANVEIDVEEGWRWGSELFAPECIDLLRSTAKELGLPYREMRSQAGHDAYAVATMAPTAMIFTPCFEGISHNVNEAIELVRSVPGANLLLNAAVARANR</sequence>
<gene>
    <name evidence="4" type="ORF">RSO01_71120</name>
</gene>
<dbReference type="NCBIfam" id="NF006769">
    <property type="entry name" value="PRK09290.1-3"/>
    <property type="match status" value="1"/>
</dbReference>
<dbReference type="EMBL" id="BKAJ01000145">
    <property type="protein sequence ID" value="GEP59946.1"/>
    <property type="molecule type" value="Genomic_DNA"/>
</dbReference>
<feature type="binding site" evidence="3">
    <location>
        <position position="385"/>
    </location>
    <ligand>
        <name>Zn(2+)</name>
        <dbReference type="ChEBI" id="CHEBI:29105"/>
        <label>2</label>
    </ligand>
</feature>
<dbReference type="OrthoDB" id="9808195at2"/>
<comment type="caution">
    <text evidence="4">The sequence shown here is derived from an EMBL/GenBank/DDBJ whole genome shotgun (WGS) entry which is preliminary data.</text>
</comment>
<dbReference type="InterPro" id="IPR036264">
    <property type="entry name" value="Bact_exopeptidase_dim_dom"/>
</dbReference>
<dbReference type="GO" id="GO:0016813">
    <property type="term" value="F:hydrolase activity, acting on carbon-nitrogen (but not peptide) bonds, in linear amidines"/>
    <property type="evidence" value="ECO:0007669"/>
    <property type="project" value="InterPro"/>
</dbReference>
<keyword evidence="5" id="KW-1185">Reference proteome</keyword>
<evidence type="ECO:0000313" key="5">
    <source>
        <dbReference type="Proteomes" id="UP000321058"/>
    </source>
</evidence>
<dbReference type="GO" id="GO:0046872">
    <property type="term" value="F:metal ion binding"/>
    <property type="evidence" value="ECO:0007669"/>
    <property type="project" value="UniProtKB-KW"/>
</dbReference>
<feature type="binding site" evidence="3">
    <location>
        <position position="131"/>
    </location>
    <ligand>
        <name>Zn(2+)</name>
        <dbReference type="ChEBI" id="CHEBI:29105"/>
        <label>2</label>
    </ligand>
</feature>
<reference evidence="4 5" key="1">
    <citation type="submission" date="2019-07" db="EMBL/GenBank/DDBJ databases">
        <title>Whole genome shotgun sequence of Reyranella soli NBRC 108950.</title>
        <authorList>
            <person name="Hosoyama A."/>
            <person name="Uohara A."/>
            <person name="Ohji S."/>
            <person name="Ichikawa N."/>
        </authorList>
    </citation>
    <scope>NUCLEOTIDE SEQUENCE [LARGE SCALE GENOMIC DNA]</scope>
    <source>
        <strain evidence="4 5">NBRC 108950</strain>
    </source>
</reference>
<dbReference type="SUPFAM" id="SSF55031">
    <property type="entry name" value="Bacterial exopeptidase dimerisation domain"/>
    <property type="match status" value="1"/>
</dbReference>
<dbReference type="SUPFAM" id="SSF53187">
    <property type="entry name" value="Zn-dependent exopeptidases"/>
    <property type="match status" value="1"/>
</dbReference>
<keyword evidence="2 4" id="KW-0378">Hydrolase</keyword>
<name>A0A512NLX7_9HYPH</name>
<dbReference type="Proteomes" id="UP000321058">
    <property type="component" value="Unassembled WGS sequence"/>
</dbReference>
<keyword evidence="3" id="KW-0479">Metal-binding</keyword>
<dbReference type="PANTHER" id="PTHR32494">
    <property type="entry name" value="ALLANTOATE DEIMINASE-RELATED"/>
    <property type="match status" value="1"/>
</dbReference>
<proteinExistence type="inferred from homology"/>
<dbReference type="Gene3D" id="3.30.70.360">
    <property type="match status" value="1"/>
</dbReference>
<feature type="binding site" evidence="3">
    <location>
        <position position="85"/>
    </location>
    <ligand>
        <name>Zn(2+)</name>
        <dbReference type="ChEBI" id="CHEBI:29105"/>
        <label>1</label>
    </ligand>
</feature>
<accession>A0A512NLX7</accession>
<evidence type="ECO:0000256" key="1">
    <source>
        <dbReference type="ARBA" id="ARBA00006153"/>
    </source>
</evidence>
<feature type="binding site" evidence="3">
    <location>
        <position position="96"/>
    </location>
    <ligand>
        <name>Zn(2+)</name>
        <dbReference type="ChEBI" id="CHEBI:29105"/>
        <label>2</label>
    </ligand>
</feature>
<evidence type="ECO:0000313" key="4">
    <source>
        <dbReference type="EMBL" id="GEP59946.1"/>
    </source>
</evidence>
<dbReference type="CDD" id="cd03884">
    <property type="entry name" value="M20_bAS"/>
    <property type="match status" value="1"/>
</dbReference>